<dbReference type="InterPro" id="IPR005829">
    <property type="entry name" value="Sugar_transporter_CS"/>
</dbReference>
<comment type="caution">
    <text evidence="10">The sequence shown here is derived from an EMBL/GenBank/DDBJ whole genome shotgun (WGS) entry which is preliminary data.</text>
</comment>
<keyword evidence="6 8" id="KW-0472">Membrane</keyword>
<comment type="similarity">
    <text evidence="2 7">Belongs to the major facilitator superfamily. Sugar transporter (TC 2.A.1.1) family.</text>
</comment>
<evidence type="ECO:0000256" key="2">
    <source>
        <dbReference type="ARBA" id="ARBA00010992"/>
    </source>
</evidence>
<comment type="subcellular location">
    <subcellularLocation>
        <location evidence="1">Membrane</location>
        <topology evidence="1">Multi-pass membrane protein</topology>
    </subcellularLocation>
</comment>
<evidence type="ECO:0000256" key="4">
    <source>
        <dbReference type="ARBA" id="ARBA00022692"/>
    </source>
</evidence>
<feature type="transmembrane region" description="Helical" evidence="8">
    <location>
        <begin position="266"/>
        <end position="292"/>
    </location>
</feature>
<organism evidence="10 11">
    <name type="scientific">Penicillium cosmopolitanum</name>
    <dbReference type="NCBI Taxonomy" id="1131564"/>
    <lineage>
        <taxon>Eukaryota</taxon>
        <taxon>Fungi</taxon>
        <taxon>Dikarya</taxon>
        <taxon>Ascomycota</taxon>
        <taxon>Pezizomycotina</taxon>
        <taxon>Eurotiomycetes</taxon>
        <taxon>Eurotiomycetidae</taxon>
        <taxon>Eurotiales</taxon>
        <taxon>Aspergillaceae</taxon>
        <taxon>Penicillium</taxon>
    </lineage>
</organism>
<dbReference type="InterPro" id="IPR036259">
    <property type="entry name" value="MFS_trans_sf"/>
</dbReference>
<evidence type="ECO:0000256" key="5">
    <source>
        <dbReference type="ARBA" id="ARBA00022989"/>
    </source>
</evidence>
<dbReference type="PANTHER" id="PTHR48022">
    <property type="entry name" value="PLASTIDIC GLUCOSE TRANSPORTER 4"/>
    <property type="match status" value="1"/>
</dbReference>
<dbReference type="GO" id="GO:0016020">
    <property type="term" value="C:membrane"/>
    <property type="evidence" value="ECO:0007669"/>
    <property type="project" value="UniProtKB-SubCell"/>
</dbReference>
<evidence type="ECO:0000313" key="10">
    <source>
        <dbReference type="EMBL" id="KAJ5391845.1"/>
    </source>
</evidence>
<accession>A0A9W9VZ65</accession>
<dbReference type="PANTHER" id="PTHR48022:SF64">
    <property type="entry name" value="MAJOR FACILITATOR SUPERFAMILY (MFS) PROFILE DOMAIN-CONTAINING PROTEIN"/>
    <property type="match status" value="1"/>
</dbReference>
<reference evidence="10" key="1">
    <citation type="submission" date="2022-12" db="EMBL/GenBank/DDBJ databases">
        <authorList>
            <person name="Petersen C."/>
        </authorList>
    </citation>
    <scope>NUCLEOTIDE SEQUENCE</scope>
    <source>
        <strain evidence="10">IBT 29677</strain>
    </source>
</reference>
<dbReference type="OrthoDB" id="6612291at2759"/>
<feature type="transmembrane region" description="Helical" evidence="8">
    <location>
        <begin position="366"/>
        <end position="392"/>
    </location>
</feature>
<evidence type="ECO:0000256" key="7">
    <source>
        <dbReference type="RuleBase" id="RU003346"/>
    </source>
</evidence>
<dbReference type="InterPro" id="IPR050360">
    <property type="entry name" value="MFS_Sugar_Transporters"/>
</dbReference>
<name>A0A9W9VZ65_9EURO</name>
<protein>
    <recommendedName>
        <fullName evidence="9">Major facilitator superfamily (MFS) profile domain-containing protein</fullName>
    </recommendedName>
</protein>
<dbReference type="PROSITE" id="PS00216">
    <property type="entry name" value="SUGAR_TRANSPORT_1"/>
    <property type="match status" value="2"/>
</dbReference>
<feature type="transmembrane region" description="Helical" evidence="8">
    <location>
        <begin position="336"/>
        <end position="360"/>
    </location>
</feature>
<sequence length="499" mass="54584">MWLRDRGLRQLNLGIFLMFSTSAANGFTGGLINGLLVLPQCEPPHNLDVAVFTRELSPQMLGLVIAAGGIGGIVSYIPASYVADIFGRKACVGLGSIIVIAAAVIQAAVPNIWVLLSSRVLAGIGVGTASIAAPLLVTEIAHPRMRQTVTALYSSTWYLGAISSGIVTISSLSIPNDWSWRLPCLLQLIYPVLQLFGLLCIPESPRWLVSAERKDEALEILTKYHANGVAGDSGVAHEFEKMCALIPLEKTLDREGWKKFVSSRGYIHILAICILVGIMEEWAGNGIISYYFAPILGSIGVKNTMDQASLNLGLQTWNLLLSGVGSLASERYGRRILWLLSTIFMLVCLTVIATLTGLYAEKGISSAGVAVIPMLFLFFAAYDIAYAALFFAYPAEILPFELRAKGLAVTLLADSIGAFSNQYANPVAFSRMQWRYYCVFLGFLSFFLFSIYFFFPETKGRSLEEVSQIFHKRAYTGEDGENKEPGIEERTEVARCHVV</sequence>
<dbReference type="InterPro" id="IPR003663">
    <property type="entry name" value="Sugar/inositol_transpt"/>
</dbReference>
<feature type="domain" description="Major facilitator superfamily (MFS) profile" evidence="9">
    <location>
        <begin position="14"/>
        <end position="459"/>
    </location>
</feature>
<dbReference type="Pfam" id="PF00083">
    <property type="entry name" value="Sugar_tr"/>
    <property type="match status" value="1"/>
</dbReference>
<dbReference type="GO" id="GO:0005351">
    <property type="term" value="F:carbohydrate:proton symporter activity"/>
    <property type="evidence" value="ECO:0007669"/>
    <property type="project" value="TreeGrafter"/>
</dbReference>
<dbReference type="NCBIfam" id="TIGR00879">
    <property type="entry name" value="SP"/>
    <property type="match status" value="1"/>
</dbReference>
<dbReference type="PROSITE" id="PS00217">
    <property type="entry name" value="SUGAR_TRANSPORT_2"/>
    <property type="match status" value="1"/>
</dbReference>
<keyword evidence="3 7" id="KW-0813">Transport</keyword>
<evidence type="ECO:0000256" key="8">
    <source>
        <dbReference type="SAM" id="Phobius"/>
    </source>
</evidence>
<feature type="transmembrane region" description="Helical" evidence="8">
    <location>
        <begin position="434"/>
        <end position="455"/>
    </location>
</feature>
<keyword evidence="4 8" id="KW-0812">Transmembrane</keyword>
<dbReference type="FunFam" id="1.20.1250.20:FF:000134">
    <property type="entry name" value="MFS sugar transporter protein"/>
    <property type="match status" value="1"/>
</dbReference>
<evidence type="ECO:0000259" key="9">
    <source>
        <dbReference type="PROSITE" id="PS50850"/>
    </source>
</evidence>
<dbReference type="RefSeq" id="XP_056487523.1">
    <property type="nucleotide sequence ID" value="XM_056631972.1"/>
</dbReference>
<dbReference type="InterPro" id="IPR020846">
    <property type="entry name" value="MFS_dom"/>
</dbReference>
<feature type="transmembrane region" description="Helical" evidence="8">
    <location>
        <begin position="120"/>
        <end position="138"/>
    </location>
</feature>
<keyword evidence="5 8" id="KW-1133">Transmembrane helix</keyword>
<dbReference type="InterPro" id="IPR005828">
    <property type="entry name" value="MFS_sugar_transport-like"/>
</dbReference>
<evidence type="ECO:0000256" key="1">
    <source>
        <dbReference type="ARBA" id="ARBA00004141"/>
    </source>
</evidence>
<gene>
    <name evidence="10" type="ORF">N7509_007335</name>
</gene>
<feature type="transmembrane region" description="Helical" evidence="8">
    <location>
        <begin position="91"/>
        <end position="114"/>
    </location>
</feature>
<evidence type="ECO:0000256" key="6">
    <source>
        <dbReference type="ARBA" id="ARBA00023136"/>
    </source>
</evidence>
<evidence type="ECO:0000313" key="11">
    <source>
        <dbReference type="Proteomes" id="UP001147747"/>
    </source>
</evidence>
<dbReference type="GeneID" id="81370952"/>
<dbReference type="SUPFAM" id="SSF103473">
    <property type="entry name" value="MFS general substrate transporter"/>
    <property type="match status" value="1"/>
</dbReference>
<feature type="transmembrane region" description="Helical" evidence="8">
    <location>
        <begin position="58"/>
        <end position="79"/>
    </location>
</feature>
<dbReference type="PRINTS" id="PR00171">
    <property type="entry name" value="SUGRTRNSPORT"/>
</dbReference>
<evidence type="ECO:0000256" key="3">
    <source>
        <dbReference type="ARBA" id="ARBA00022448"/>
    </source>
</evidence>
<dbReference type="AlphaFoldDB" id="A0A9W9VZ65"/>
<dbReference type="Proteomes" id="UP001147747">
    <property type="component" value="Unassembled WGS sequence"/>
</dbReference>
<dbReference type="PROSITE" id="PS50850">
    <property type="entry name" value="MFS"/>
    <property type="match status" value="1"/>
</dbReference>
<reference evidence="10" key="2">
    <citation type="journal article" date="2023" name="IMA Fungus">
        <title>Comparative genomic study of the Penicillium genus elucidates a diverse pangenome and 15 lateral gene transfer events.</title>
        <authorList>
            <person name="Petersen C."/>
            <person name="Sorensen T."/>
            <person name="Nielsen M.R."/>
            <person name="Sondergaard T.E."/>
            <person name="Sorensen J.L."/>
            <person name="Fitzpatrick D.A."/>
            <person name="Frisvad J.C."/>
            <person name="Nielsen K.L."/>
        </authorList>
    </citation>
    <scope>NUCLEOTIDE SEQUENCE</scope>
    <source>
        <strain evidence="10">IBT 29677</strain>
    </source>
</reference>
<proteinExistence type="inferred from homology"/>
<keyword evidence="11" id="KW-1185">Reference proteome</keyword>
<dbReference type="EMBL" id="JAPZBU010000008">
    <property type="protein sequence ID" value="KAJ5391845.1"/>
    <property type="molecule type" value="Genomic_DNA"/>
</dbReference>
<feature type="transmembrane region" description="Helical" evidence="8">
    <location>
        <begin position="12"/>
        <end position="38"/>
    </location>
</feature>
<dbReference type="Gene3D" id="1.20.1250.20">
    <property type="entry name" value="MFS general substrate transporter like domains"/>
    <property type="match status" value="1"/>
</dbReference>